<evidence type="ECO:0000256" key="2">
    <source>
        <dbReference type="ARBA" id="ARBA00005831"/>
    </source>
</evidence>
<comment type="similarity">
    <text evidence="2">Belongs to the COG7 family.</text>
</comment>
<dbReference type="STRING" id="564608.C1MHU8"/>
<organism evidence="11">
    <name type="scientific">Micromonas pusilla (strain CCMP1545)</name>
    <name type="common">Picoplanktonic green alga</name>
    <dbReference type="NCBI Taxonomy" id="564608"/>
    <lineage>
        <taxon>Eukaryota</taxon>
        <taxon>Viridiplantae</taxon>
        <taxon>Chlorophyta</taxon>
        <taxon>Mamiellophyceae</taxon>
        <taxon>Mamiellales</taxon>
        <taxon>Mamiellaceae</taxon>
        <taxon>Micromonas</taxon>
    </lineage>
</organism>
<dbReference type="PANTHER" id="PTHR21443">
    <property type="entry name" value="CONSERVED OLIGOMERIC GOLGI COMPLEX COMPONENT 7"/>
    <property type="match status" value="1"/>
</dbReference>
<dbReference type="GeneID" id="9681071"/>
<dbReference type="GO" id="GO:0006886">
    <property type="term" value="P:intracellular protein transport"/>
    <property type="evidence" value="ECO:0007669"/>
    <property type="project" value="InterPro"/>
</dbReference>
<dbReference type="InterPro" id="IPR019335">
    <property type="entry name" value="COG7"/>
</dbReference>
<feature type="region of interest" description="Disordered" evidence="9">
    <location>
        <begin position="530"/>
        <end position="553"/>
    </location>
</feature>
<dbReference type="EMBL" id="GG663735">
    <property type="protein sequence ID" value="EEH60806.1"/>
    <property type="molecule type" value="Genomic_DNA"/>
</dbReference>
<keyword evidence="11" id="KW-1185">Reference proteome</keyword>
<dbReference type="PANTHER" id="PTHR21443:SF0">
    <property type="entry name" value="CONSERVED OLIGOMERIC GOLGI COMPLEX SUBUNIT 7"/>
    <property type="match status" value="1"/>
</dbReference>
<keyword evidence="6" id="KW-0333">Golgi apparatus</keyword>
<dbReference type="GO" id="GO:0017119">
    <property type="term" value="C:Golgi transport complex"/>
    <property type="evidence" value="ECO:0007669"/>
    <property type="project" value="InterPro"/>
</dbReference>
<dbReference type="AlphaFoldDB" id="C1MHU8"/>
<keyword evidence="5" id="KW-0653">Protein transport</keyword>
<dbReference type="GO" id="GO:0007030">
    <property type="term" value="P:Golgi organization"/>
    <property type="evidence" value="ECO:0007669"/>
    <property type="project" value="TreeGrafter"/>
</dbReference>
<dbReference type="Proteomes" id="UP000001876">
    <property type="component" value="Unassembled WGS sequence"/>
</dbReference>
<evidence type="ECO:0000256" key="4">
    <source>
        <dbReference type="ARBA" id="ARBA00022448"/>
    </source>
</evidence>
<dbReference type="KEGG" id="mpp:MICPUCDRAFT_30910"/>
<sequence length="809" mass="84334">MSISMADFDDPSFDVKPWVNAACAGCPDDESVEKFLAEVEMKLQLAAEDISLALEEQSNAGLNRIPRAVAEIDRVEHDTKALQTRVQGILKRLNDAEGSSRESVRRLTRVDAVKGRMEAARDTLREAAGLAELMASVEDVFAAGNVRSMADVLASMRRALKVVGGVPEFQDAPEKVDALERRLEQILKPELVKALTASDAIKAEEIRDVLKITGRLNALTATYAETRVVAPMLREWNAFHADGVEDESRATPPSAADVRRFVEWLPGYARKLHDRLQRELQWTRTAFPKEHGALVSSAWIALSRRVNKAFALRMSSNKLETFIAAHAAAGEGFARCATLLADVSGVEASGAALIASLAPFDAVHARYGELETKTIADAVDAARATPESDDIDAVVAAFKASTAAAMEALAEPRIRCIALTAGASFPALLTAVDAGLARHLTGMMRALRKLRRATGPGAGGSPGTGGGDVFDAGAGREAFKAAPGEESVISSLELATVAAAAATRATALADELLESARELAIATRDALPLAAPGPASGKGTGKGEAPPAAAPVAAKSADDLTPAFCAVASNPARAAELRNLLERVASDARFKPLPLGLARASALEDAANQFVLDVLASKVRNELRGMRGRAEWGETRASGGLNLPTFSAYPQEYMTNAGEYLLSLPTTLDAIAGAGAVAGAAGPGGADDVPELDAGEWMAKVAAAAASLLLTEVRGISALTDLGAAQLAADLDYFVNVIAALSLDDVPDAKKLRCFATCCAAARDAYVMSTRDGDAVDEDIVKIVAAARGIKLGGGGGANRGANGGAGTM</sequence>
<dbReference type="RefSeq" id="XP_003055554.1">
    <property type="nucleotide sequence ID" value="XM_003055508.1"/>
</dbReference>
<evidence type="ECO:0000256" key="3">
    <source>
        <dbReference type="ARBA" id="ARBA00020984"/>
    </source>
</evidence>
<dbReference type="GO" id="GO:0000139">
    <property type="term" value="C:Golgi membrane"/>
    <property type="evidence" value="ECO:0007669"/>
    <property type="project" value="UniProtKB-SubCell"/>
</dbReference>
<dbReference type="OrthoDB" id="245173at2759"/>
<protein>
    <recommendedName>
        <fullName evidence="3">Conserved oligomeric Golgi complex subunit 7</fullName>
    </recommendedName>
    <alternativeName>
        <fullName evidence="8">Component of oligomeric Golgi complex 7</fullName>
    </alternativeName>
</protein>
<name>C1MHU8_MICPC</name>
<gene>
    <name evidence="10" type="ORF">MICPUCDRAFT_30910</name>
</gene>
<keyword evidence="7" id="KW-0472">Membrane</keyword>
<dbReference type="OMA" id="LKYYHNC"/>
<evidence type="ECO:0000256" key="1">
    <source>
        <dbReference type="ARBA" id="ARBA00004395"/>
    </source>
</evidence>
<comment type="subcellular location">
    <subcellularLocation>
        <location evidence="1">Golgi apparatus membrane</location>
        <topology evidence="1">Peripheral membrane protein</topology>
    </subcellularLocation>
</comment>
<evidence type="ECO:0000256" key="9">
    <source>
        <dbReference type="SAM" id="MobiDB-lite"/>
    </source>
</evidence>
<dbReference type="GO" id="GO:0006890">
    <property type="term" value="P:retrograde vesicle-mediated transport, Golgi to endoplasmic reticulum"/>
    <property type="evidence" value="ECO:0007669"/>
    <property type="project" value="TreeGrafter"/>
</dbReference>
<evidence type="ECO:0000313" key="10">
    <source>
        <dbReference type="EMBL" id="EEH60806.1"/>
    </source>
</evidence>
<keyword evidence="4" id="KW-0813">Transport</keyword>
<evidence type="ECO:0000313" key="11">
    <source>
        <dbReference type="Proteomes" id="UP000001876"/>
    </source>
</evidence>
<evidence type="ECO:0000256" key="8">
    <source>
        <dbReference type="ARBA" id="ARBA00031345"/>
    </source>
</evidence>
<evidence type="ECO:0000256" key="7">
    <source>
        <dbReference type="ARBA" id="ARBA00023136"/>
    </source>
</evidence>
<evidence type="ECO:0000256" key="6">
    <source>
        <dbReference type="ARBA" id="ARBA00023034"/>
    </source>
</evidence>
<dbReference type="eggNOG" id="KOG4182">
    <property type="taxonomic scope" value="Eukaryota"/>
</dbReference>
<accession>C1MHU8</accession>
<evidence type="ECO:0000256" key="5">
    <source>
        <dbReference type="ARBA" id="ARBA00022927"/>
    </source>
</evidence>
<reference evidence="10 11" key="1">
    <citation type="journal article" date="2009" name="Science">
        <title>Green evolution and dynamic adaptations revealed by genomes of the marine picoeukaryotes Micromonas.</title>
        <authorList>
            <person name="Worden A.Z."/>
            <person name="Lee J.H."/>
            <person name="Mock T."/>
            <person name="Rouze P."/>
            <person name="Simmons M.P."/>
            <person name="Aerts A.L."/>
            <person name="Allen A.E."/>
            <person name="Cuvelier M.L."/>
            <person name="Derelle E."/>
            <person name="Everett M.V."/>
            <person name="Foulon E."/>
            <person name="Grimwood J."/>
            <person name="Gundlach H."/>
            <person name="Henrissat B."/>
            <person name="Napoli C."/>
            <person name="McDonald S.M."/>
            <person name="Parker M.S."/>
            <person name="Rombauts S."/>
            <person name="Salamov A."/>
            <person name="Von Dassow P."/>
            <person name="Badger J.H."/>
            <person name="Coutinho P.M."/>
            <person name="Demir E."/>
            <person name="Dubchak I."/>
            <person name="Gentemann C."/>
            <person name="Eikrem W."/>
            <person name="Gready J.E."/>
            <person name="John U."/>
            <person name="Lanier W."/>
            <person name="Lindquist E.A."/>
            <person name="Lucas S."/>
            <person name="Mayer K.F."/>
            <person name="Moreau H."/>
            <person name="Not F."/>
            <person name="Otillar R."/>
            <person name="Panaud O."/>
            <person name="Pangilinan J."/>
            <person name="Paulsen I."/>
            <person name="Piegu B."/>
            <person name="Poliakov A."/>
            <person name="Robbens S."/>
            <person name="Schmutz J."/>
            <person name="Toulza E."/>
            <person name="Wyss T."/>
            <person name="Zelensky A."/>
            <person name="Zhou K."/>
            <person name="Armbrust E.V."/>
            <person name="Bhattacharya D."/>
            <person name="Goodenough U.W."/>
            <person name="Van de Peer Y."/>
            <person name="Grigoriev I.V."/>
        </authorList>
    </citation>
    <scope>NUCLEOTIDE SEQUENCE [LARGE SCALE GENOMIC DNA]</scope>
    <source>
        <strain evidence="10 11">CCMP1545</strain>
    </source>
</reference>
<proteinExistence type="inferred from homology"/>
<dbReference type="Pfam" id="PF10191">
    <property type="entry name" value="COG7"/>
    <property type="match status" value="1"/>
</dbReference>